<dbReference type="OrthoDB" id="7629852at2"/>
<dbReference type="Pfam" id="PF00085">
    <property type="entry name" value="Thioredoxin"/>
    <property type="match status" value="1"/>
</dbReference>
<dbReference type="GO" id="GO:0016853">
    <property type="term" value="F:isomerase activity"/>
    <property type="evidence" value="ECO:0007669"/>
    <property type="project" value="UniProtKB-KW"/>
</dbReference>
<dbReference type="PANTHER" id="PTHR10438">
    <property type="entry name" value="THIOREDOXIN"/>
    <property type="match status" value="1"/>
</dbReference>
<dbReference type="Proteomes" id="UP000192393">
    <property type="component" value="Unassembled WGS sequence"/>
</dbReference>
<dbReference type="InterPro" id="IPR036249">
    <property type="entry name" value="Thioredoxin-like_sf"/>
</dbReference>
<dbReference type="AlphaFoldDB" id="A0A1W2B1H7"/>
<dbReference type="PANTHER" id="PTHR10438:SF468">
    <property type="entry name" value="THIOREDOXIN-1-RELATED"/>
    <property type="match status" value="1"/>
</dbReference>
<gene>
    <name evidence="2" type="ORF">SAMN06296427_105196</name>
</gene>
<sequence>MFVEISEDNLPEILNQNPKVLVQFGATWCGNCRLLKPKVKRLAEANPDIQFIYVDAEKFPESRKLAEVTNLPTFAIYNQGTFVNQVVTSKEEHLKEITNEIAGL</sequence>
<dbReference type="PRINTS" id="PR00421">
    <property type="entry name" value="THIOREDOXIN"/>
</dbReference>
<name>A0A1W2B1H7_9FLAO</name>
<dbReference type="CDD" id="cd02947">
    <property type="entry name" value="TRX_family"/>
    <property type="match status" value="1"/>
</dbReference>
<dbReference type="STRING" id="1434700.SAMN06296427_105196"/>
<protein>
    <submittedName>
        <fullName evidence="2">Thiol-disulfide isomerase or thioredoxin</fullName>
    </submittedName>
</protein>
<dbReference type="EMBL" id="FWXS01000005">
    <property type="protein sequence ID" value="SMC66268.1"/>
    <property type="molecule type" value="Genomic_DNA"/>
</dbReference>
<dbReference type="PROSITE" id="PS51352">
    <property type="entry name" value="THIOREDOXIN_2"/>
    <property type="match status" value="1"/>
</dbReference>
<evidence type="ECO:0000313" key="3">
    <source>
        <dbReference type="Proteomes" id="UP000192393"/>
    </source>
</evidence>
<keyword evidence="2" id="KW-0413">Isomerase</keyword>
<feature type="domain" description="Thioredoxin" evidence="1">
    <location>
        <begin position="1"/>
        <end position="104"/>
    </location>
</feature>
<keyword evidence="3" id="KW-1185">Reference proteome</keyword>
<dbReference type="Gene3D" id="3.40.30.10">
    <property type="entry name" value="Glutaredoxin"/>
    <property type="match status" value="1"/>
</dbReference>
<organism evidence="2 3">
    <name type="scientific">Moheibacter sediminis</name>
    <dbReference type="NCBI Taxonomy" id="1434700"/>
    <lineage>
        <taxon>Bacteria</taxon>
        <taxon>Pseudomonadati</taxon>
        <taxon>Bacteroidota</taxon>
        <taxon>Flavobacteriia</taxon>
        <taxon>Flavobacteriales</taxon>
        <taxon>Weeksellaceae</taxon>
        <taxon>Moheibacter</taxon>
    </lineage>
</organism>
<dbReference type="InterPro" id="IPR013766">
    <property type="entry name" value="Thioredoxin_domain"/>
</dbReference>
<reference evidence="2 3" key="1">
    <citation type="submission" date="2017-04" db="EMBL/GenBank/DDBJ databases">
        <authorList>
            <person name="Afonso C.L."/>
            <person name="Miller P.J."/>
            <person name="Scott M.A."/>
            <person name="Spackman E."/>
            <person name="Goraichik I."/>
            <person name="Dimitrov K.M."/>
            <person name="Suarez D.L."/>
            <person name="Swayne D.E."/>
        </authorList>
    </citation>
    <scope>NUCLEOTIDE SEQUENCE [LARGE SCALE GENOMIC DNA]</scope>
    <source>
        <strain evidence="2 3">CGMCC 1.12708</strain>
    </source>
</reference>
<proteinExistence type="predicted"/>
<evidence type="ECO:0000259" key="1">
    <source>
        <dbReference type="PROSITE" id="PS51352"/>
    </source>
</evidence>
<evidence type="ECO:0000313" key="2">
    <source>
        <dbReference type="EMBL" id="SMC66268.1"/>
    </source>
</evidence>
<accession>A0A1W2B1H7</accession>
<dbReference type="SUPFAM" id="SSF52833">
    <property type="entry name" value="Thioredoxin-like"/>
    <property type="match status" value="1"/>
</dbReference>
<dbReference type="InterPro" id="IPR050620">
    <property type="entry name" value="Thioredoxin_H-type-like"/>
</dbReference>
<dbReference type="RefSeq" id="WP_084017399.1">
    <property type="nucleotide sequence ID" value="NZ_FWXS01000005.1"/>
</dbReference>